<sequence length="141" mass="15720">MKKVLNGKAALAGLLLAWVLIVHFLTGCSGGQEEKVRDLEFTVMSENELPEELKQMVQEKQTAPFKLTYSDDQNLYIAVGYGEQTGGGYSIAVKSLYLTDNSIVYDTELLGPENGEEAGEEKSYPYIVVRTEFLEEPVIFE</sequence>
<keyword evidence="2" id="KW-0378">Hydrolase</keyword>
<evidence type="ECO:0000313" key="2">
    <source>
        <dbReference type="EMBL" id="HJA72152.1"/>
    </source>
</evidence>
<reference evidence="2" key="1">
    <citation type="journal article" date="2021" name="PeerJ">
        <title>Extensive microbial diversity within the chicken gut microbiome revealed by metagenomics and culture.</title>
        <authorList>
            <person name="Gilroy R."/>
            <person name="Ravi A."/>
            <person name="Getino M."/>
            <person name="Pursley I."/>
            <person name="Horton D.L."/>
            <person name="Alikhan N.F."/>
            <person name="Baker D."/>
            <person name="Gharbi K."/>
            <person name="Hall N."/>
            <person name="Watson M."/>
            <person name="Adriaenssens E.M."/>
            <person name="Foster-Nyarko E."/>
            <person name="Jarju S."/>
            <person name="Secka A."/>
            <person name="Antonio M."/>
            <person name="Oren A."/>
            <person name="Chaudhuri R.R."/>
            <person name="La Ragione R."/>
            <person name="Hildebrand F."/>
            <person name="Pallen M.J."/>
        </authorList>
    </citation>
    <scope>NUCLEOTIDE SEQUENCE</scope>
    <source>
        <strain evidence="2">CHK178-16964</strain>
    </source>
</reference>
<protein>
    <submittedName>
        <fullName evidence="2">Protease complex subunit PrcB family protein</fullName>
    </submittedName>
</protein>
<organism evidence="2 3">
    <name type="scientific">Candidatus Lachnoclostridium stercoravium</name>
    <dbReference type="NCBI Taxonomy" id="2838633"/>
    <lineage>
        <taxon>Bacteria</taxon>
        <taxon>Bacillati</taxon>
        <taxon>Bacillota</taxon>
        <taxon>Clostridia</taxon>
        <taxon>Lachnospirales</taxon>
        <taxon>Lachnospiraceae</taxon>
    </lineage>
</organism>
<reference evidence="2" key="2">
    <citation type="submission" date="2021-04" db="EMBL/GenBank/DDBJ databases">
        <authorList>
            <person name="Gilroy R."/>
        </authorList>
    </citation>
    <scope>NUCLEOTIDE SEQUENCE</scope>
    <source>
        <strain evidence="2">CHK178-16964</strain>
    </source>
</reference>
<feature type="domain" description="PrcB C-terminal" evidence="1">
    <location>
        <begin position="75"/>
        <end position="132"/>
    </location>
</feature>
<dbReference type="GO" id="GO:0006508">
    <property type="term" value="P:proteolysis"/>
    <property type="evidence" value="ECO:0007669"/>
    <property type="project" value="UniProtKB-KW"/>
</dbReference>
<dbReference type="Pfam" id="PF14343">
    <property type="entry name" value="PrcB_C"/>
    <property type="match status" value="1"/>
</dbReference>
<proteinExistence type="predicted"/>
<name>A0A9D2HJS1_9FIRM</name>
<evidence type="ECO:0000259" key="1">
    <source>
        <dbReference type="Pfam" id="PF14343"/>
    </source>
</evidence>
<dbReference type="AlphaFoldDB" id="A0A9D2HJS1"/>
<dbReference type="GO" id="GO:0008233">
    <property type="term" value="F:peptidase activity"/>
    <property type="evidence" value="ECO:0007669"/>
    <property type="project" value="UniProtKB-KW"/>
</dbReference>
<comment type="caution">
    <text evidence="2">The sequence shown here is derived from an EMBL/GenBank/DDBJ whole genome shotgun (WGS) entry which is preliminary data.</text>
</comment>
<dbReference type="InterPro" id="IPR025748">
    <property type="entry name" value="PrcB_C_dom"/>
</dbReference>
<accession>A0A9D2HJS1</accession>
<evidence type="ECO:0000313" key="3">
    <source>
        <dbReference type="Proteomes" id="UP000823900"/>
    </source>
</evidence>
<keyword evidence="2" id="KW-0645">Protease</keyword>
<dbReference type="PROSITE" id="PS51257">
    <property type="entry name" value="PROKAR_LIPOPROTEIN"/>
    <property type="match status" value="1"/>
</dbReference>
<gene>
    <name evidence="2" type="ORF">IAA07_11365</name>
</gene>
<dbReference type="EMBL" id="DWZA01000099">
    <property type="protein sequence ID" value="HJA72152.1"/>
    <property type="molecule type" value="Genomic_DNA"/>
</dbReference>
<dbReference type="Proteomes" id="UP000823900">
    <property type="component" value="Unassembled WGS sequence"/>
</dbReference>